<feature type="non-terminal residue" evidence="1">
    <location>
        <position position="1"/>
    </location>
</feature>
<reference evidence="1 2" key="1">
    <citation type="submission" date="2018-05" db="EMBL/GenBank/DDBJ databases">
        <title>Draft genome sequence of Scytalidium lignicola DSM 105466, a ubiquitous saprotrophic fungus.</title>
        <authorList>
            <person name="Buettner E."/>
            <person name="Gebauer A.M."/>
            <person name="Hofrichter M."/>
            <person name="Liers C."/>
            <person name="Kellner H."/>
        </authorList>
    </citation>
    <scope>NUCLEOTIDE SEQUENCE [LARGE SCALE GENOMIC DNA]</scope>
    <source>
        <strain evidence="1 2">DSM 105466</strain>
    </source>
</reference>
<dbReference type="OrthoDB" id="2019666at2759"/>
<dbReference type="OMA" id="NVCWITQ"/>
<gene>
    <name evidence="1" type="ORF">B7463_g938</name>
</gene>
<feature type="non-terminal residue" evidence="1">
    <location>
        <position position="239"/>
    </location>
</feature>
<evidence type="ECO:0008006" key="3">
    <source>
        <dbReference type="Google" id="ProtNLM"/>
    </source>
</evidence>
<accession>A0A3E2HPY5</accession>
<protein>
    <recommendedName>
        <fullName evidence="3">N-acetyltransferase domain-containing protein</fullName>
    </recommendedName>
</protein>
<dbReference type="Proteomes" id="UP000258309">
    <property type="component" value="Unassembled WGS sequence"/>
</dbReference>
<keyword evidence="2" id="KW-1185">Reference proteome</keyword>
<sequence>MNKQVYEKFTKEQVTEDMLKDASRLFSENYGVWGSRVRLSKDRLRAQYLPENTTCYYARVTVDGYLAGNAFACRWAYNDKSVLWVTQLVVDRDYRERGLAIGLLNQLRQDDADIYGLMSSHPAACLAAAKAFGSSINTIQLKFIGDHAKDVMGSSPIDYVRDAKCYGSVFDLGDTSGLVSSVDTGFFVDHTEPLEALEWVQQESELSWPLGELLDGYEFLLILKARRRARSRSRSKQAC</sequence>
<dbReference type="InterPro" id="IPR016181">
    <property type="entry name" value="Acyl_CoA_acyltransferase"/>
</dbReference>
<comment type="caution">
    <text evidence="1">The sequence shown here is derived from an EMBL/GenBank/DDBJ whole genome shotgun (WGS) entry which is preliminary data.</text>
</comment>
<evidence type="ECO:0000313" key="2">
    <source>
        <dbReference type="Proteomes" id="UP000258309"/>
    </source>
</evidence>
<proteinExistence type="predicted"/>
<organism evidence="1 2">
    <name type="scientific">Scytalidium lignicola</name>
    <name type="common">Hyphomycete</name>
    <dbReference type="NCBI Taxonomy" id="5539"/>
    <lineage>
        <taxon>Eukaryota</taxon>
        <taxon>Fungi</taxon>
        <taxon>Dikarya</taxon>
        <taxon>Ascomycota</taxon>
        <taxon>Pezizomycotina</taxon>
        <taxon>Leotiomycetes</taxon>
        <taxon>Leotiomycetes incertae sedis</taxon>
        <taxon>Scytalidium</taxon>
    </lineage>
</organism>
<name>A0A3E2HPY5_SCYLI</name>
<dbReference type="EMBL" id="NCSJ02000009">
    <property type="protein sequence ID" value="RFU35397.1"/>
    <property type="molecule type" value="Genomic_DNA"/>
</dbReference>
<dbReference type="SUPFAM" id="SSF55729">
    <property type="entry name" value="Acyl-CoA N-acyltransferases (Nat)"/>
    <property type="match status" value="1"/>
</dbReference>
<dbReference type="Gene3D" id="3.40.630.30">
    <property type="match status" value="1"/>
</dbReference>
<dbReference type="STRING" id="5539.A0A3E2HPY5"/>
<evidence type="ECO:0000313" key="1">
    <source>
        <dbReference type="EMBL" id="RFU35397.1"/>
    </source>
</evidence>
<dbReference type="AlphaFoldDB" id="A0A3E2HPY5"/>